<sequence>MSDDPKHSVSVAGVVVDENERVLLIQRRDNGRWEAPGGVLELDETFEDGVKREILEETGVSVAVESLSGSYKNLSRGIIALVFRCRPLSGKPRATDESVDAGWFELSEALGRMSEVYAVRVSDAFAATPAIRNHDGVTVTQSLPT</sequence>
<dbReference type="STRING" id="995060.SAMN04487904_102238"/>
<name>A0A1I6Y694_9ACTN</name>
<protein>
    <submittedName>
        <fullName evidence="5">ADP-ribose pyrophosphatase YjhB, NUDIX family</fullName>
    </submittedName>
</protein>
<keyword evidence="6" id="KW-1185">Reference proteome</keyword>
<accession>A0A1I6Y694</accession>
<dbReference type="EMBL" id="FPAT01000002">
    <property type="protein sequence ID" value="SFT45932.1"/>
    <property type="molecule type" value="Genomic_DNA"/>
</dbReference>
<dbReference type="RefSeq" id="WP_092974287.1">
    <property type="nucleotide sequence ID" value="NZ_FPAT01000002.1"/>
</dbReference>
<reference evidence="6" key="1">
    <citation type="submission" date="2016-10" db="EMBL/GenBank/DDBJ databases">
        <authorList>
            <person name="Varghese N."/>
            <person name="Submissions S."/>
        </authorList>
    </citation>
    <scope>NUCLEOTIDE SEQUENCE [LARGE SCALE GENOMIC DNA]</scope>
    <source>
        <strain evidence="6">DSM 45501</strain>
    </source>
</reference>
<evidence type="ECO:0000313" key="5">
    <source>
        <dbReference type="EMBL" id="SFT45932.1"/>
    </source>
</evidence>
<dbReference type="SUPFAM" id="SSF55811">
    <property type="entry name" value="Nudix"/>
    <property type="match status" value="1"/>
</dbReference>
<dbReference type="PANTHER" id="PTHR43736:SF1">
    <property type="entry name" value="DIHYDRONEOPTERIN TRIPHOSPHATE DIPHOSPHATASE"/>
    <property type="match status" value="1"/>
</dbReference>
<dbReference type="PROSITE" id="PS00893">
    <property type="entry name" value="NUDIX_BOX"/>
    <property type="match status" value="1"/>
</dbReference>
<dbReference type="GO" id="GO:0016787">
    <property type="term" value="F:hydrolase activity"/>
    <property type="evidence" value="ECO:0007669"/>
    <property type="project" value="UniProtKB-KW"/>
</dbReference>
<proteinExistence type="inferred from homology"/>
<keyword evidence="2 3" id="KW-0378">Hydrolase</keyword>
<dbReference type="Gene3D" id="3.90.79.10">
    <property type="entry name" value="Nucleoside Triphosphate Pyrophosphohydrolase"/>
    <property type="match status" value="1"/>
</dbReference>
<evidence type="ECO:0000313" key="6">
    <source>
        <dbReference type="Proteomes" id="UP000199165"/>
    </source>
</evidence>
<comment type="similarity">
    <text evidence="1 3">Belongs to the Nudix hydrolase family.</text>
</comment>
<dbReference type="PRINTS" id="PR00502">
    <property type="entry name" value="NUDIXFAMILY"/>
</dbReference>
<dbReference type="PROSITE" id="PS51462">
    <property type="entry name" value="NUDIX"/>
    <property type="match status" value="1"/>
</dbReference>
<dbReference type="InterPro" id="IPR020084">
    <property type="entry name" value="NUDIX_hydrolase_CS"/>
</dbReference>
<evidence type="ECO:0000256" key="1">
    <source>
        <dbReference type="ARBA" id="ARBA00005582"/>
    </source>
</evidence>
<gene>
    <name evidence="5" type="ORF">SAMN04487904_102238</name>
</gene>
<feature type="domain" description="Nudix hydrolase" evidence="4">
    <location>
        <begin position="5"/>
        <end position="127"/>
    </location>
</feature>
<evidence type="ECO:0000259" key="4">
    <source>
        <dbReference type="PROSITE" id="PS51462"/>
    </source>
</evidence>
<dbReference type="Proteomes" id="UP000199165">
    <property type="component" value="Unassembled WGS sequence"/>
</dbReference>
<dbReference type="InterPro" id="IPR020476">
    <property type="entry name" value="Nudix_hydrolase"/>
</dbReference>
<dbReference type="PANTHER" id="PTHR43736">
    <property type="entry name" value="ADP-RIBOSE PYROPHOSPHATASE"/>
    <property type="match status" value="1"/>
</dbReference>
<evidence type="ECO:0000256" key="3">
    <source>
        <dbReference type="RuleBase" id="RU003476"/>
    </source>
</evidence>
<dbReference type="Pfam" id="PF00293">
    <property type="entry name" value="NUDIX"/>
    <property type="match status" value="1"/>
</dbReference>
<dbReference type="InterPro" id="IPR000086">
    <property type="entry name" value="NUDIX_hydrolase_dom"/>
</dbReference>
<dbReference type="AlphaFoldDB" id="A0A1I6Y694"/>
<organism evidence="5 6">
    <name type="scientific">Actinopolyspora righensis</name>
    <dbReference type="NCBI Taxonomy" id="995060"/>
    <lineage>
        <taxon>Bacteria</taxon>
        <taxon>Bacillati</taxon>
        <taxon>Actinomycetota</taxon>
        <taxon>Actinomycetes</taxon>
        <taxon>Actinopolysporales</taxon>
        <taxon>Actinopolysporaceae</taxon>
        <taxon>Actinopolyspora</taxon>
        <taxon>Actinopolyspora alba group</taxon>
    </lineage>
</organism>
<dbReference type="InterPro" id="IPR015797">
    <property type="entry name" value="NUDIX_hydrolase-like_dom_sf"/>
</dbReference>
<evidence type="ECO:0000256" key="2">
    <source>
        <dbReference type="ARBA" id="ARBA00022801"/>
    </source>
</evidence>